<comment type="caution">
    <text evidence="2">The sequence shown here is derived from an EMBL/GenBank/DDBJ whole genome shotgun (WGS) entry which is preliminary data.</text>
</comment>
<gene>
    <name evidence="2" type="ORF">CRENBAI_004091</name>
</gene>
<proteinExistence type="predicted"/>
<evidence type="ECO:0000256" key="1">
    <source>
        <dbReference type="SAM" id="MobiDB-lite"/>
    </source>
</evidence>
<evidence type="ECO:0000313" key="2">
    <source>
        <dbReference type="EMBL" id="KAK5619016.1"/>
    </source>
</evidence>
<reference evidence="2 3" key="1">
    <citation type="submission" date="2021-06" db="EMBL/GenBank/DDBJ databases">
        <authorList>
            <person name="Palmer J.M."/>
        </authorList>
    </citation>
    <scope>NUCLEOTIDE SEQUENCE [LARGE SCALE GENOMIC DNA]</scope>
    <source>
        <strain evidence="2 3">MEX-2019</strain>
        <tissue evidence="2">Muscle</tissue>
    </source>
</reference>
<dbReference type="Proteomes" id="UP001311232">
    <property type="component" value="Unassembled WGS sequence"/>
</dbReference>
<feature type="region of interest" description="Disordered" evidence="1">
    <location>
        <begin position="72"/>
        <end position="101"/>
    </location>
</feature>
<dbReference type="AlphaFoldDB" id="A0AAV9SCM5"/>
<organism evidence="2 3">
    <name type="scientific">Crenichthys baileyi</name>
    <name type="common">White River springfish</name>
    <dbReference type="NCBI Taxonomy" id="28760"/>
    <lineage>
        <taxon>Eukaryota</taxon>
        <taxon>Metazoa</taxon>
        <taxon>Chordata</taxon>
        <taxon>Craniata</taxon>
        <taxon>Vertebrata</taxon>
        <taxon>Euteleostomi</taxon>
        <taxon>Actinopterygii</taxon>
        <taxon>Neopterygii</taxon>
        <taxon>Teleostei</taxon>
        <taxon>Neoteleostei</taxon>
        <taxon>Acanthomorphata</taxon>
        <taxon>Ovalentaria</taxon>
        <taxon>Atherinomorphae</taxon>
        <taxon>Cyprinodontiformes</taxon>
        <taxon>Goodeidae</taxon>
        <taxon>Crenichthys</taxon>
    </lineage>
</organism>
<evidence type="ECO:0000313" key="3">
    <source>
        <dbReference type="Proteomes" id="UP001311232"/>
    </source>
</evidence>
<keyword evidence="3" id="KW-1185">Reference proteome</keyword>
<protein>
    <submittedName>
        <fullName evidence="2">Uncharacterized protein</fullName>
    </submittedName>
</protein>
<accession>A0AAV9SCM5</accession>
<feature type="compositionally biased region" description="Basic and acidic residues" evidence="1">
    <location>
        <begin position="73"/>
        <end position="86"/>
    </location>
</feature>
<sequence length="127" mass="13711">MGAQNNCIEFPKHPSLNRHLNLVEGFECLNDPRGYVVWGLNAPVWQSRGPTLEPGLGSGLVGERLVAGLLFEGHSRAKPEQERDTQGHSPVGPPPAAGTMRDWCKEDRVADEGGDLDGLISGCLGWL</sequence>
<dbReference type="EMBL" id="JAHHUM010000590">
    <property type="protein sequence ID" value="KAK5619016.1"/>
    <property type="molecule type" value="Genomic_DNA"/>
</dbReference>
<name>A0AAV9SCM5_9TELE</name>